<feature type="chain" id="PRO_5041699333" description="Fibrinogen C-terminal domain-containing protein" evidence="7">
    <location>
        <begin position="18"/>
        <end position="317"/>
    </location>
</feature>
<evidence type="ECO:0000313" key="10">
    <source>
        <dbReference type="Proteomes" id="UP001186944"/>
    </source>
</evidence>
<dbReference type="PANTHER" id="PTHR47221:SF6">
    <property type="entry name" value="FIBRINOGEN ALPHA CHAIN"/>
    <property type="match status" value="1"/>
</dbReference>
<evidence type="ECO:0000256" key="2">
    <source>
        <dbReference type="ARBA" id="ARBA00022525"/>
    </source>
</evidence>
<dbReference type="Gene3D" id="3.90.215.10">
    <property type="entry name" value="Gamma Fibrinogen, chain A, domain 1"/>
    <property type="match status" value="1"/>
</dbReference>
<reference evidence="9" key="1">
    <citation type="submission" date="2019-08" db="EMBL/GenBank/DDBJ databases">
        <title>The improved chromosome-level genome for the pearl oyster Pinctada fucata martensii using PacBio sequencing and Hi-C.</title>
        <authorList>
            <person name="Zheng Z."/>
        </authorList>
    </citation>
    <scope>NUCLEOTIDE SEQUENCE</scope>
    <source>
        <strain evidence="9">ZZ-2019</strain>
        <tissue evidence="9">Adductor muscle</tissue>
    </source>
</reference>
<protein>
    <recommendedName>
        <fullName evidence="8">Fibrinogen C-terminal domain-containing protein</fullName>
    </recommendedName>
</protein>
<comment type="caution">
    <text evidence="9">The sequence shown here is derived from an EMBL/GenBank/DDBJ whole genome shotgun (WGS) entry which is preliminary data.</text>
</comment>
<dbReference type="InterPro" id="IPR002181">
    <property type="entry name" value="Fibrinogen_a/b/g_C_dom"/>
</dbReference>
<dbReference type="AlphaFoldDB" id="A0AA89BQC2"/>
<dbReference type="Proteomes" id="UP001186944">
    <property type="component" value="Unassembled WGS sequence"/>
</dbReference>
<evidence type="ECO:0000256" key="5">
    <source>
        <dbReference type="ARBA" id="ARBA00023157"/>
    </source>
</evidence>
<dbReference type="InterPro" id="IPR037579">
    <property type="entry name" value="FIB_ANG-like"/>
</dbReference>
<feature type="domain" description="Fibrinogen C-terminal" evidence="8">
    <location>
        <begin position="92"/>
        <end position="317"/>
    </location>
</feature>
<keyword evidence="4" id="KW-0175">Coiled coil</keyword>
<gene>
    <name evidence="9" type="ORF">FSP39_004834</name>
</gene>
<dbReference type="InterPro" id="IPR036056">
    <property type="entry name" value="Fibrinogen-like_C"/>
</dbReference>
<dbReference type="PROSITE" id="PS51406">
    <property type="entry name" value="FIBRINOGEN_C_2"/>
    <property type="match status" value="1"/>
</dbReference>
<proteinExistence type="predicted"/>
<keyword evidence="3 7" id="KW-0732">Signal</keyword>
<sequence length="317" mass="37710">MRRLLMAILLIYLVIKAQLPINNKNCPAGIAKRVREISDDYLNTFWEHQRLLEEREKIKKKYKKESRDVKDQYKPTIDKIERENARLSSMIDGMDKYLIDCDWYHKKDPALESGFYELSVYGLVFTAYCEMRREDNAKTIIYAFDSRLRQTERNMNRTWQEYKDGFGKVGGGSDFWLGNENLHLLTKDRPLDVQIVYDTDFMELWTFLEECTVLSETNEYTMRCKLVMARKDPKPLLIDEAERLREVFEKETWLKGRDVILPVNKRFSTYDNDNDGREIDNCAAVNGMGWWYDDDCHIIPPAYGNGYYKLRIEIQFI</sequence>
<keyword evidence="2" id="KW-0964">Secreted</keyword>
<dbReference type="PANTHER" id="PTHR47221">
    <property type="entry name" value="FIBRINOGEN ALPHA CHAIN"/>
    <property type="match status" value="1"/>
</dbReference>
<feature type="signal peptide" evidence="7">
    <location>
        <begin position="1"/>
        <end position="17"/>
    </location>
</feature>
<evidence type="ECO:0000256" key="4">
    <source>
        <dbReference type="ARBA" id="ARBA00023054"/>
    </source>
</evidence>
<accession>A0AA89BQC2</accession>
<evidence type="ECO:0000313" key="9">
    <source>
        <dbReference type="EMBL" id="KAK3087341.1"/>
    </source>
</evidence>
<dbReference type="EMBL" id="VSWD01000011">
    <property type="protein sequence ID" value="KAK3087341.1"/>
    <property type="molecule type" value="Genomic_DNA"/>
</dbReference>
<dbReference type="InterPro" id="IPR014716">
    <property type="entry name" value="Fibrinogen_a/b/g_C_1"/>
</dbReference>
<keyword evidence="6" id="KW-0325">Glycoprotein</keyword>
<organism evidence="9 10">
    <name type="scientific">Pinctada imbricata</name>
    <name type="common">Atlantic pearl-oyster</name>
    <name type="synonym">Pinctada martensii</name>
    <dbReference type="NCBI Taxonomy" id="66713"/>
    <lineage>
        <taxon>Eukaryota</taxon>
        <taxon>Metazoa</taxon>
        <taxon>Spiralia</taxon>
        <taxon>Lophotrochozoa</taxon>
        <taxon>Mollusca</taxon>
        <taxon>Bivalvia</taxon>
        <taxon>Autobranchia</taxon>
        <taxon>Pteriomorphia</taxon>
        <taxon>Pterioida</taxon>
        <taxon>Pterioidea</taxon>
        <taxon>Pteriidae</taxon>
        <taxon>Pinctada</taxon>
    </lineage>
</organism>
<dbReference type="SMART" id="SM00186">
    <property type="entry name" value="FBG"/>
    <property type="match status" value="1"/>
</dbReference>
<dbReference type="SUPFAM" id="SSF56496">
    <property type="entry name" value="Fibrinogen C-terminal domain-like"/>
    <property type="match status" value="1"/>
</dbReference>
<name>A0AA89BQC2_PINIB</name>
<evidence type="ECO:0000259" key="8">
    <source>
        <dbReference type="PROSITE" id="PS51406"/>
    </source>
</evidence>
<dbReference type="Pfam" id="PF00147">
    <property type="entry name" value="Fibrinogen_C"/>
    <property type="match status" value="1"/>
</dbReference>
<dbReference type="Gene3D" id="4.10.530.10">
    <property type="entry name" value="Gamma-fibrinogen Carboxyl Terminal Fragment, domain 2"/>
    <property type="match status" value="1"/>
</dbReference>
<evidence type="ECO:0000256" key="6">
    <source>
        <dbReference type="ARBA" id="ARBA00023180"/>
    </source>
</evidence>
<evidence type="ECO:0000256" key="3">
    <source>
        <dbReference type="ARBA" id="ARBA00022729"/>
    </source>
</evidence>
<dbReference type="GO" id="GO:0005576">
    <property type="term" value="C:extracellular region"/>
    <property type="evidence" value="ECO:0007669"/>
    <property type="project" value="UniProtKB-SubCell"/>
</dbReference>
<keyword evidence="5" id="KW-1015">Disulfide bond</keyword>
<comment type="subcellular location">
    <subcellularLocation>
        <location evidence="1">Secreted</location>
    </subcellularLocation>
</comment>
<evidence type="ECO:0000256" key="7">
    <source>
        <dbReference type="SAM" id="SignalP"/>
    </source>
</evidence>
<evidence type="ECO:0000256" key="1">
    <source>
        <dbReference type="ARBA" id="ARBA00004613"/>
    </source>
</evidence>
<keyword evidence="10" id="KW-1185">Reference proteome</keyword>